<dbReference type="PROSITE" id="PS50908">
    <property type="entry name" value="RWD"/>
    <property type="match status" value="1"/>
</dbReference>
<comment type="similarity">
    <text evidence="14">Belongs to the RBR family. RNF14 subfamily.</text>
</comment>
<protein>
    <recommendedName>
        <fullName evidence="4">RBR-type E3 ubiquitin transferase</fullName>
        <ecNumber evidence="4">2.3.2.31</ecNumber>
    </recommendedName>
</protein>
<dbReference type="EC" id="2.3.2.31" evidence="4"/>
<evidence type="ECO:0000256" key="9">
    <source>
        <dbReference type="ARBA" id="ARBA00022771"/>
    </source>
</evidence>
<proteinExistence type="inferred from homology"/>
<evidence type="ECO:0000256" key="8">
    <source>
        <dbReference type="ARBA" id="ARBA00022737"/>
    </source>
</evidence>
<comment type="catalytic activity">
    <reaction evidence="1">
        <text>[E2 ubiquitin-conjugating enzyme]-S-ubiquitinyl-L-cysteine + [acceptor protein]-L-lysine = [E2 ubiquitin-conjugating enzyme]-L-cysteine + [acceptor protein]-N(6)-ubiquitinyl-L-lysine.</text>
        <dbReference type="EC" id="2.3.2.31"/>
    </reaction>
</comment>
<dbReference type="Pfam" id="PF01485">
    <property type="entry name" value="IBR"/>
    <property type="match status" value="1"/>
</dbReference>
<keyword evidence="10" id="KW-0833">Ubl conjugation pathway</keyword>
<organism evidence="19 20">
    <name type="scientific">Calocera viscosa (strain TUFC12733)</name>
    <dbReference type="NCBI Taxonomy" id="1330018"/>
    <lineage>
        <taxon>Eukaryota</taxon>
        <taxon>Fungi</taxon>
        <taxon>Dikarya</taxon>
        <taxon>Basidiomycota</taxon>
        <taxon>Agaricomycotina</taxon>
        <taxon>Dacrymycetes</taxon>
        <taxon>Dacrymycetales</taxon>
        <taxon>Dacrymycetaceae</taxon>
        <taxon>Calocera</taxon>
    </lineage>
</organism>
<dbReference type="SUPFAM" id="SSF57850">
    <property type="entry name" value="RING/U-box"/>
    <property type="match status" value="3"/>
</dbReference>
<dbReference type="PROSITE" id="PS51873">
    <property type="entry name" value="TRIAD"/>
    <property type="match status" value="1"/>
</dbReference>
<dbReference type="InterPro" id="IPR002867">
    <property type="entry name" value="IBR_dom"/>
</dbReference>
<dbReference type="PROSITE" id="PS50089">
    <property type="entry name" value="ZF_RING_2"/>
    <property type="match status" value="1"/>
</dbReference>
<evidence type="ECO:0000256" key="7">
    <source>
        <dbReference type="ARBA" id="ARBA00022723"/>
    </source>
</evidence>
<keyword evidence="6" id="KW-0812">Transmembrane</keyword>
<dbReference type="InterPro" id="IPR044066">
    <property type="entry name" value="TRIAD_supradom"/>
</dbReference>
<keyword evidence="11" id="KW-0862">Zinc</keyword>
<evidence type="ECO:0000259" key="16">
    <source>
        <dbReference type="PROSITE" id="PS50089"/>
    </source>
</evidence>
<dbReference type="InterPro" id="IPR001841">
    <property type="entry name" value="Znf_RING"/>
</dbReference>
<dbReference type="InterPro" id="IPR013083">
    <property type="entry name" value="Znf_RING/FYVE/PHD"/>
</dbReference>
<keyword evidence="8" id="KW-0677">Repeat</keyword>
<dbReference type="InterPro" id="IPR017907">
    <property type="entry name" value="Znf_RING_CS"/>
</dbReference>
<dbReference type="PROSITE" id="PS00518">
    <property type="entry name" value="ZF_RING_1"/>
    <property type="match status" value="1"/>
</dbReference>
<evidence type="ECO:0000313" key="19">
    <source>
        <dbReference type="EMBL" id="KZO94985.1"/>
    </source>
</evidence>
<dbReference type="InterPro" id="IPR047548">
    <property type="entry name" value="Rcat_RBR_RNF14"/>
</dbReference>
<dbReference type="InterPro" id="IPR016135">
    <property type="entry name" value="UBQ-conjugating_enzyme/RWD"/>
</dbReference>
<dbReference type="InterPro" id="IPR006575">
    <property type="entry name" value="RWD_dom"/>
</dbReference>
<dbReference type="CDD" id="cd23820">
    <property type="entry name" value="RWD_RNF14"/>
    <property type="match status" value="1"/>
</dbReference>
<dbReference type="GO" id="GO:0005737">
    <property type="term" value="C:cytoplasm"/>
    <property type="evidence" value="ECO:0007669"/>
    <property type="project" value="UniProtKB-ARBA"/>
</dbReference>
<dbReference type="AlphaFoldDB" id="A0A167KTG5"/>
<evidence type="ECO:0000256" key="15">
    <source>
        <dbReference type="PROSITE-ProRule" id="PRU00175"/>
    </source>
</evidence>
<reference evidence="19 20" key="1">
    <citation type="journal article" date="2016" name="Mol. Biol. Evol.">
        <title>Comparative Genomics of Early-Diverging Mushroom-Forming Fungi Provides Insights into the Origins of Lignocellulose Decay Capabilities.</title>
        <authorList>
            <person name="Nagy L.G."/>
            <person name="Riley R."/>
            <person name="Tritt A."/>
            <person name="Adam C."/>
            <person name="Daum C."/>
            <person name="Floudas D."/>
            <person name="Sun H."/>
            <person name="Yadav J.S."/>
            <person name="Pangilinan J."/>
            <person name="Larsson K.H."/>
            <person name="Matsuura K."/>
            <person name="Barry K."/>
            <person name="Labutti K."/>
            <person name="Kuo R."/>
            <person name="Ohm R.A."/>
            <person name="Bhattacharya S.S."/>
            <person name="Shirouzu T."/>
            <person name="Yoshinaga Y."/>
            <person name="Martin F.M."/>
            <person name="Grigoriev I.V."/>
            <person name="Hibbett D.S."/>
        </authorList>
    </citation>
    <scope>NUCLEOTIDE SEQUENCE [LARGE SCALE GENOMIC DNA]</scope>
    <source>
        <strain evidence="19 20">TUFC12733</strain>
    </source>
</reference>
<evidence type="ECO:0000259" key="18">
    <source>
        <dbReference type="PROSITE" id="PS51873"/>
    </source>
</evidence>
<evidence type="ECO:0000256" key="11">
    <source>
        <dbReference type="ARBA" id="ARBA00022833"/>
    </source>
</evidence>
<comment type="subcellular location">
    <subcellularLocation>
        <location evidence="2">Membrane</location>
        <topology evidence="2">Single-pass membrane protein</topology>
    </subcellularLocation>
</comment>
<dbReference type="GO" id="GO:0008270">
    <property type="term" value="F:zinc ion binding"/>
    <property type="evidence" value="ECO:0007669"/>
    <property type="project" value="UniProtKB-KW"/>
</dbReference>
<evidence type="ECO:0000256" key="4">
    <source>
        <dbReference type="ARBA" id="ARBA00012251"/>
    </source>
</evidence>
<gene>
    <name evidence="19" type="ORF">CALVIDRAFT_546095</name>
</gene>
<evidence type="ECO:0000259" key="17">
    <source>
        <dbReference type="PROSITE" id="PS50908"/>
    </source>
</evidence>
<evidence type="ECO:0000256" key="13">
    <source>
        <dbReference type="ARBA" id="ARBA00023136"/>
    </source>
</evidence>
<evidence type="ECO:0000256" key="3">
    <source>
        <dbReference type="ARBA" id="ARBA00004906"/>
    </source>
</evidence>
<dbReference type="Gene3D" id="3.10.110.10">
    <property type="entry name" value="Ubiquitin Conjugating Enzyme"/>
    <property type="match status" value="1"/>
</dbReference>
<dbReference type="Pfam" id="PF05773">
    <property type="entry name" value="RWD"/>
    <property type="match status" value="1"/>
</dbReference>
<sequence length="492" mass="56257">MSQRDECAALFTEEWEAFQSIYPDSVTSAPEACLEGTRVQLELPIDLCEDHDVILQYPARQDRLDESVIPQKPHNPVGIRLTHLPPLLLSFVLPSLYPLESGPNHISLHATHAWIPLSAQSQVLRALDNKWDVTLGEGIIWSWAEWIRSGEFLSEVGLQEGKTIRISHPAPDLLAPLLRQYDSASRNSEFAQSTYMCSICMTGLKGAQCLRLSRCGHVFCRPCLKDFWGLLIAEGDVSRVTCAEPECVKKHVEADEEDVRRACGEEAVERWKWLREKRELEKDPTIIYCPLQVCQAPVPKPKGEELPSGKENRWDALRTCPRCGLSFCAYCRRTWHGVLTRCVFAQAQAFVVEYRKASEGSQARKVIEQRYGRANVLRLVAQYEEDEMNRAWLKQSTMPCPGCQVFVEKSFGCNHMTCAKCGCHYCFSCGQKVNAQNPYAHFNDHRNKCMLFDAKELREEQDAWQPVEAIDILQEDGVEDFFADPNWRRWQE</sequence>
<dbReference type="SMART" id="SM00184">
    <property type="entry name" value="RING"/>
    <property type="match status" value="1"/>
</dbReference>
<evidence type="ECO:0000256" key="14">
    <source>
        <dbReference type="ARBA" id="ARBA00044508"/>
    </source>
</evidence>
<dbReference type="SUPFAM" id="SSF54495">
    <property type="entry name" value="UBC-like"/>
    <property type="match status" value="1"/>
</dbReference>
<evidence type="ECO:0000256" key="2">
    <source>
        <dbReference type="ARBA" id="ARBA00004167"/>
    </source>
</evidence>
<dbReference type="PANTHER" id="PTHR11685">
    <property type="entry name" value="RBR FAMILY RING FINGER AND IBR DOMAIN-CONTAINING"/>
    <property type="match status" value="1"/>
</dbReference>
<dbReference type="GO" id="GO:0061630">
    <property type="term" value="F:ubiquitin protein ligase activity"/>
    <property type="evidence" value="ECO:0007669"/>
    <property type="project" value="UniProtKB-EC"/>
</dbReference>
<feature type="domain" description="RING-type" evidence="16">
    <location>
        <begin position="197"/>
        <end position="242"/>
    </location>
</feature>
<dbReference type="CDD" id="cd20341">
    <property type="entry name" value="BRcat_RBR_RNF14"/>
    <property type="match status" value="1"/>
</dbReference>
<feature type="domain" description="RWD" evidence="17">
    <location>
        <begin position="13"/>
        <end position="154"/>
    </location>
</feature>
<keyword evidence="7" id="KW-0479">Metal-binding</keyword>
<name>A0A167KTG5_CALVF</name>
<keyword evidence="9 15" id="KW-0863">Zinc-finger</keyword>
<evidence type="ECO:0000256" key="5">
    <source>
        <dbReference type="ARBA" id="ARBA00022679"/>
    </source>
</evidence>
<accession>A0A167KTG5</accession>
<dbReference type="Gene3D" id="1.20.120.1750">
    <property type="match status" value="1"/>
</dbReference>
<evidence type="ECO:0000256" key="10">
    <source>
        <dbReference type="ARBA" id="ARBA00022786"/>
    </source>
</evidence>
<dbReference type="InterPro" id="IPR018957">
    <property type="entry name" value="Znf_C3HC4_RING-type"/>
</dbReference>
<dbReference type="OrthoDB" id="1431934at2759"/>
<dbReference type="Pfam" id="PF26200">
    <property type="entry name" value="Rcat_RNF216"/>
    <property type="match status" value="1"/>
</dbReference>
<dbReference type="STRING" id="1330018.A0A167KTG5"/>
<dbReference type="EMBL" id="KV417291">
    <property type="protein sequence ID" value="KZO94985.1"/>
    <property type="molecule type" value="Genomic_DNA"/>
</dbReference>
<dbReference type="Pfam" id="PF00097">
    <property type="entry name" value="zf-C3HC4"/>
    <property type="match status" value="1"/>
</dbReference>
<evidence type="ECO:0000313" key="20">
    <source>
        <dbReference type="Proteomes" id="UP000076738"/>
    </source>
</evidence>
<dbReference type="InterPro" id="IPR031127">
    <property type="entry name" value="E3_UB_ligase_RBR"/>
</dbReference>
<dbReference type="Gene3D" id="3.30.40.10">
    <property type="entry name" value="Zinc/RING finger domain, C3HC4 (zinc finger)"/>
    <property type="match status" value="1"/>
</dbReference>
<dbReference type="GO" id="GO:0016567">
    <property type="term" value="P:protein ubiquitination"/>
    <property type="evidence" value="ECO:0007669"/>
    <property type="project" value="InterPro"/>
</dbReference>
<comment type="pathway">
    <text evidence="3">Protein modification; protein ubiquitination.</text>
</comment>
<dbReference type="Proteomes" id="UP000076738">
    <property type="component" value="Unassembled WGS sequence"/>
</dbReference>
<dbReference type="SMART" id="SM00647">
    <property type="entry name" value="IBR"/>
    <property type="match status" value="2"/>
</dbReference>
<evidence type="ECO:0000256" key="6">
    <source>
        <dbReference type="ARBA" id="ARBA00022692"/>
    </source>
</evidence>
<dbReference type="FunFam" id="3.30.40.10:FF:000051">
    <property type="entry name" value="RBR-type E3 ubiquitin transferase"/>
    <property type="match status" value="1"/>
</dbReference>
<dbReference type="GO" id="GO:0031090">
    <property type="term" value="C:organelle membrane"/>
    <property type="evidence" value="ECO:0007669"/>
    <property type="project" value="UniProtKB-ARBA"/>
</dbReference>
<keyword evidence="20" id="KW-1185">Reference proteome</keyword>
<feature type="domain" description="RING-type" evidence="18">
    <location>
        <begin position="193"/>
        <end position="453"/>
    </location>
</feature>
<keyword evidence="13" id="KW-0472">Membrane</keyword>
<keyword evidence="5" id="KW-0808">Transferase</keyword>
<evidence type="ECO:0000256" key="1">
    <source>
        <dbReference type="ARBA" id="ARBA00001798"/>
    </source>
</evidence>
<evidence type="ECO:0000256" key="12">
    <source>
        <dbReference type="ARBA" id="ARBA00022989"/>
    </source>
</evidence>
<dbReference type="CDD" id="cd20354">
    <property type="entry name" value="Rcat_RBR_RNF14"/>
    <property type="match status" value="1"/>
</dbReference>
<keyword evidence="12" id="KW-1133">Transmembrane helix</keyword>